<dbReference type="OrthoDB" id="6730379at2759"/>
<dbReference type="EMBL" id="LFJN01000002">
    <property type="protein sequence ID" value="KPI44864.1"/>
    <property type="molecule type" value="Genomic_DNA"/>
</dbReference>
<keyword evidence="4 6" id="KW-1133">Transmembrane helix</keyword>
<feature type="transmembrane region" description="Helical" evidence="6">
    <location>
        <begin position="193"/>
        <end position="213"/>
    </location>
</feature>
<dbReference type="InterPro" id="IPR036259">
    <property type="entry name" value="MFS_trans_sf"/>
</dbReference>
<feature type="transmembrane region" description="Helical" evidence="6">
    <location>
        <begin position="50"/>
        <end position="82"/>
    </location>
</feature>
<dbReference type="InterPro" id="IPR020846">
    <property type="entry name" value="MFS_dom"/>
</dbReference>
<keyword evidence="5 6" id="KW-0472">Membrane</keyword>
<feature type="transmembrane region" description="Helical" evidence="6">
    <location>
        <begin position="102"/>
        <end position="122"/>
    </location>
</feature>
<keyword evidence="2" id="KW-0813">Transport</keyword>
<name>A0A0N1HAB2_9EURO</name>
<proteinExistence type="predicted"/>
<keyword evidence="3 6" id="KW-0812">Transmembrane</keyword>
<evidence type="ECO:0000256" key="2">
    <source>
        <dbReference type="ARBA" id="ARBA00022448"/>
    </source>
</evidence>
<feature type="transmembrane region" description="Helical" evidence="6">
    <location>
        <begin position="161"/>
        <end position="181"/>
    </location>
</feature>
<feature type="transmembrane region" description="Helical" evidence="6">
    <location>
        <begin position="357"/>
        <end position="375"/>
    </location>
</feature>
<feature type="transmembrane region" description="Helical" evidence="6">
    <location>
        <begin position="292"/>
        <end position="316"/>
    </location>
</feature>
<dbReference type="PANTHER" id="PTHR43791">
    <property type="entry name" value="PERMEASE-RELATED"/>
    <property type="match status" value="1"/>
</dbReference>
<sequence length="510" mass="56790">MDLNSERPSDNVVHRSTTTGKVDVAADVVGTEAQQYDAAIERRVIRRIDLFVIPFLWIGYGFVYYDKAILGGASIFGLITALDLRVVVDPTTTPPKTSTQRLSWASSLFYFGMLAGVIPLTYAFQRLHLSRTIGACVVIWGLTCMATALVTTHQGLYVQRFFLGFLESMLPTAFMVIVSSFYTQKEQTWRQCLWYSATGGWTVIGAGLNYGFASINSGNLQRWQYLYIMAGALTVLYGLLFFLFPQTPNTAFFLHGQEKTIALERLRRSQMGVRCNTIKGSQIKEALTDPKVYLIALMMGLAYTVNGAVSAFGPLIVSTFGYSPLTAILWQMPLGGVCFVTILLCGYLSLIIPNIRLIMIIFNCLPVMAGCAMIWKSSWTHHAATPLAGYTLIGFFAPVTSLIVSMGMVNVAGNTKKSAMASATFFMYCVGNIVGPFWIKTEQVAQHYPMLWKGILGSYSVLVLVAAILYIMLRRENQRRDATGLDQQEGEKHAFEDLTDKENPWFRYAY</sequence>
<accession>A0A0N1HAB2</accession>
<dbReference type="Pfam" id="PF07690">
    <property type="entry name" value="MFS_1"/>
    <property type="match status" value="1"/>
</dbReference>
<dbReference type="Gene3D" id="1.20.1250.20">
    <property type="entry name" value="MFS general substrate transporter like domains"/>
    <property type="match status" value="2"/>
</dbReference>
<feature type="transmembrane region" description="Helical" evidence="6">
    <location>
        <begin position="129"/>
        <end position="149"/>
    </location>
</feature>
<evidence type="ECO:0000313" key="8">
    <source>
        <dbReference type="EMBL" id="KPI44864.1"/>
    </source>
</evidence>
<dbReference type="GO" id="GO:0016020">
    <property type="term" value="C:membrane"/>
    <property type="evidence" value="ECO:0007669"/>
    <property type="project" value="UniProtKB-SubCell"/>
</dbReference>
<dbReference type="SUPFAM" id="SSF103473">
    <property type="entry name" value="MFS general substrate transporter"/>
    <property type="match status" value="1"/>
</dbReference>
<reference evidence="8 9" key="1">
    <citation type="submission" date="2015-06" db="EMBL/GenBank/DDBJ databases">
        <title>Draft genome of the ant-associated black yeast Phialophora attae CBS 131958.</title>
        <authorList>
            <person name="Moreno L.F."/>
            <person name="Stielow B.J."/>
            <person name="de Hoog S."/>
            <person name="Vicente V.A."/>
            <person name="Weiss V.A."/>
            <person name="de Vries M."/>
            <person name="Cruz L.M."/>
            <person name="Souza E.M."/>
        </authorList>
    </citation>
    <scope>NUCLEOTIDE SEQUENCE [LARGE SCALE GENOMIC DNA]</scope>
    <source>
        <strain evidence="8 9">CBS 131958</strain>
    </source>
</reference>
<dbReference type="VEuPathDB" id="FungiDB:AB675_2617"/>
<evidence type="ECO:0000313" key="9">
    <source>
        <dbReference type="Proteomes" id="UP000038010"/>
    </source>
</evidence>
<dbReference type="GO" id="GO:0022857">
    <property type="term" value="F:transmembrane transporter activity"/>
    <property type="evidence" value="ECO:0007669"/>
    <property type="project" value="InterPro"/>
</dbReference>
<evidence type="ECO:0000256" key="1">
    <source>
        <dbReference type="ARBA" id="ARBA00004141"/>
    </source>
</evidence>
<gene>
    <name evidence="8" type="ORF">AB675_2617</name>
</gene>
<dbReference type="RefSeq" id="XP_018004827.1">
    <property type="nucleotide sequence ID" value="XM_018142604.1"/>
</dbReference>
<organism evidence="8 9">
    <name type="scientific">Cyphellophora attinorum</name>
    <dbReference type="NCBI Taxonomy" id="1664694"/>
    <lineage>
        <taxon>Eukaryota</taxon>
        <taxon>Fungi</taxon>
        <taxon>Dikarya</taxon>
        <taxon>Ascomycota</taxon>
        <taxon>Pezizomycotina</taxon>
        <taxon>Eurotiomycetes</taxon>
        <taxon>Chaetothyriomycetidae</taxon>
        <taxon>Chaetothyriales</taxon>
        <taxon>Cyphellophoraceae</taxon>
        <taxon>Cyphellophora</taxon>
    </lineage>
</organism>
<dbReference type="GeneID" id="28734484"/>
<evidence type="ECO:0000256" key="4">
    <source>
        <dbReference type="ARBA" id="ARBA00022989"/>
    </source>
</evidence>
<comment type="subcellular location">
    <subcellularLocation>
        <location evidence="1">Membrane</location>
        <topology evidence="1">Multi-pass membrane protein</topology>
    </subcellularLocation>
</comment>
<comment type="caution">
    <text evidence="8">The sequence shown here is derived from an EMBL/GenBank/DDBJ whole genome shotgun (WGS) entry which is preliminary data.</text>
</comment>
<feature type="transmembrane region" description="Helical" evidence="6">
    <location>
        <begin position="387"/>
        <end position="412"/>
    </location>
</feature>
<evidence type="ECO:0000256" key="5">
    <source>
        <dbReference type="ARBA" id="ARBA00023136"/>
    </source>
</evidence>
<feature type="transmembrane region" description="Helical" evidence="6">
    <location>
        <begin position="225"/>
        <end position="244"/>
    </location>
</feature>
<keyword evidence="9" id="KW-1185">Reference proteome</keyword>
<dbReference type="PANTHER" id="PTHR43791:SF55">
    <property type="entry name" value="TRANSPORTER, PUTATIVE (AFU_ORTHOLOGUE AFUA_6G01820)-RELATED"/>
    <property type="match status" value="1"/>
</dbReference>
<dbReference type="Proteomes" id="UP000038010">
    <property type="component" value="Unassembled WGS sequence"/>
</dbReference>
<evidence type="ECO:0000256" key="3">
    <source>
        <dbReference type="ARBA" id="ARBA00022692"/>
    </source>
</evidence>
<feature type="transmembrane region" description="Helical" evidence="6">
    <location>
        <begin position="328"/>
        <end position="350"/>
    </location>
</feature>
<dbReference type="InterPro" id="IPR011701">
    <property type="entry name" value="MFS"/>
</dbReference>
<evidence type="ECO:0000256" key="6">
    <source>
        <dbReference type="SAM" id="Phobius"/>
    </source>
</evidence>
<feature type="transmembrane region" description="Helical" evidence="6">
    <location>
        <begin position="419"/>
        <end position="439"/>
    </location>
</feature>
<feature type="domain" description="Major facilitator superfamily (MFS) profile" evidence="7">
    <location>
        <begin position="52"/>
        <end position="478"/>
    </location>
</feature>
<feature type="transmembrane region" description="Helical" evidence="6">
    <location>
        <begin position="451"/>
        <end position="473"/>
    </location>
</feature>
<dbReference type="AlphaFoldDB" id="A0A0N1HAB2"/>
<evidence type="ECO:0000259" key="7">
    <source>
        <dbReference type="PROSITE" id="PS50850"/>
    </source>
</evidence>
<protein>
    <submittedName>
        <fullName evidence="8">Putative transporter</fullName>
    </submittedName>
</protein>
<dbReference type="PROSITE" id="PS50850">
    <property type="entry name" value="MFS"/>
    <property type="match status" value="1"/>
</dbReference>